<dbReference type="AlphaFoldDB" id="A0A1M7YG75"/>
<dbReference type="Gene3D" id="1.10.10.10">
    <property type="entry name" value="Winged helix-like DNA-binding domain superfamily/Winged helix DNA-binding domain"/>
    <property type="match status" value="1"/>
</dbReference>
<reference evidence="1 2" key="1">
    <citation type="submission" date="2016-12" db="EMBL/GenBank/DDBJ databases">
        <authorList>
            <person name="Song W.-J."/>
            <person name="Kurnit D.M."/>
        </authorList>
    </citation>
    <scope>NUCLEOTIDE SEQUENCE [LARGE SCALE GENOMIC DNA]</scope>
    <source>
        <strain evidence="1 2">DSM 18488</strain>
    </source>
</reference>
<sequence length="76" mass="8794">MGYLATKIEVLKTLEQNLHNTQPQVMESRRIAEKLNINPKELNQIIRTMDKMGEVESDQECERLLITQTGLQRLGI</sequence>
<proteinExistence type="predicted"/>
<evidence type="ECO:0000313" key="2">
    <source>
        <dbReference type="Proteomes" id="UP000184603"/>
    </source>
</evidence>
<dbReference type="OrthoDB" id="5432751at2"/>
<dbReference type="RefSeq" id="WP_073615552.1">
    <property type="nucleotide sequence ID" value="NZ_FRFE01000027.1"/>
</dbReference>
<accession>A0A1M7YG75</accession>
<dbReference type="InterPro" id="IPR036388">
    <property type="entry name" value="WH-like_DNA-bd_sf"/>
</dbReference>
<organism evidence="1 2">
    <name type="scientific">Desulfopila aestuarii DSM 18488</name>
    <dbReference type="NCBI Taxonomy" id="1121416"/>
    <lineage>
        <taxon>Bacteria</taxon>
        <taxon>Pseudomonadati</taxon>
        <taxon>Thermodesulfobacteriota</taxon>
        <taxon>Desulfobulbia</taxon>
        <taxon>Desulfobulbales</taxon>
        <taxon>Desulfocapsaceae</taxon>
        <taxon>Desulfopila</taxon>
    </lineage>
</organism>
<protein>
    <submittedName>
        <fullName evidence="1">Transcriptional regulator</fullName>
    </submittedName>
</protein>
<dbReference type="EMBL" id="FRFE01000027">
    <property type="protein sequence ID" value="SHO51657.1"/>
    <property type="molecule type" value="Genomic_DNA"/>
</dbReference>
<gene>
    <name evidence="1" type="ORF">SAMN02745220_04128</name>
</gene>
<dbReference type="STRING" id="1121416.SAMN02745220_04128"/>
<keyword evidence="2" id="KW-1185">Reference proteome</keyword>
<evidence type="ECO:0000313" key="1">
    <source>
        <dbReference type="EMBL" id="SHO51657.1"/>
    </source>
</evidence>
<name>A0A1M7YG75_9BACT</name>
<dbReference type="Proteomes" id="UP000184603">
    <property type="component" value="Unassembled WGS sequence"/>
</dbReference>